<dbReference type="InterPro" id="IPR050991">
    <property type="entry name" value="ECM_Regulatory_Proteins"/>
</dbReference>
<organism evidence="3">
    <name type="scientific">Mustela putorius furo</name>
    <name type="common">European domestic ferret</name>
    <name type="synonym">Mustela furo</name>
    <dbReference type="NCBI Taxonomy" id="9669"/>
    <lineage>
        <taxon>Eukaryota</taxon>
        <taxon>Metazoa</taxon>
        <taxon>Chordata</taxon>
        <taxon>Craniata</taxon>
        <taxon>Vertebrata</taxon>
        <taxon>Euteleostomi</taxon>
        <taxon>Mammalia</taxon>
        <taxon>Eutheria</taxon>
        <taxon>Laurasiatheria</taxon>
        <taxon>Carnivora</taxon>
        <taxon>Caniformia</taxon>
        <taxon>Musteloidea</taxon>
        <taxon>Mustelidae</taxon>
        <taxon>Mustelinae</taxon>
        <taxon>Mustela</taxon>
    </lineage>
</organism>
<dbReference type="AlphaFoldDB" id="M3Z186"/>
<dbReference type="HOGENOM" id="CLU_707798_0_0_1"/>
<dbReference type="PANTHER" id="PTHR46708:SF2">
    <property type="entry name" value="FIBRONECTIN TYPE-III DOMAIN-CONTAINING PROTEIN"/>
    <property type="match status" value="1"/>
</dbReference>
<dbReference type="InterPro" id="IPR036116">
    <property type="entry name" value="FN3_sf"/>
</dbReference>
<dbReference type="STRING" id="9669.ENSMPUP00000017348"/>
<dbReference type="EMBL" id="AEYP01031185">
    <property type="status" value="NOT_ANNOTATED_CDS"/>
    <property type="molecule type" value="Genomic_DNA"/>
</dbReference>
<dbReference type="eggNOG" id="ENOG502SJNK">
    <property type="taxonomic scope" value="Eukaryota"/>
</dbReference>
<dbReference type="InterPro" id="IPR013783">
    <property type="entry name" value="Ig-like_fold"/>
</dbReference>
<dbReference type="Pfam" id="PF00041">
    <property type="entry name" value="fn3"/>
    <property type="match status" value="1"/>
</dbReference>
<dbReference type="SMART" id="SM00060">
    <property type="entry name" value="FN3"/>
    <property type="match status" value="3"/>
</dbReference>
<feature type="domain" description="Fibronectin type-III" evidence="2">
    <location>
        <begin position="212"/>
        <end position="303"/>
    </location>
</feature>
<dbReference type="EMBL" id="AEYP01031184">
    <property type="status" value="NOT_ANNOTATED_CDS"/>
    <property type="molecule type" value="Genomic_DNA"/>
</dbReference>
<dbReference type="PANTHER" id="PTHR46708">
    <property type="entry name" value="TENASCIN"/>
    <property type="match status" value="1"/>
</dbReference>
<dbReference type="EMBL" id="AEYP01031186">
    <property type="status" value="NOT_ANNOTATED_CDS"/>
    <property type="molecule type" value="Genomic_DNA"/>
</dbReference>
<dbReference type="PROSITE" id="PS50853">
    <property type="entry name" value="FN3"/>
    <property type="match status" value="2"/>
</dbReference>
<dbReference type="InterPro" id="IPR003961">
    <property type="entry name" value="FN3_dom"/>
</dbReference>
<proteinExistence type="predicted"/>
<dbReference type="Gene3D" id="2.60.40.10">
    <property type="entry name" value="Immunoglobulins"/>
    <property type="match status" value="3"/>
</dbReference>
<accession>M3Z186</accession>
<dbReference type="InParanoid" id="M3Z186"/>
<evidence type="ECO:0000313" key="3">
    <source>
        <dbReference type="Ensembl" id="ENSMPUP00000017348.1"/>
    </source>
</evidence>
<protein>
    <recommendedName>
        <fullName evidence="2">Fibronectin type-III domain-containing protein</fullName>
    </recommendedName>
</protein>
<dbReference type="SUPFAM" id="SSF49265">
    <property type="entry name" value="Fibronectin type III"/>
    <property type="match status" value="2"/>
</dbReference>
<dbReference type="CDD" id="cd00063">
    <property type="entry name" value="FN3"/>
    <property type="match status" value="3"/>
</dbReference>
<evidence type="ECO:0000259" key="2">
    <source>
        <dbReference type="PROSITE" id="PS50853"/>
    </source>
</evidence>
<sequence length="390" mass="44994">MIFNYKQSSSVFFPAPSLQENLLIHIKDVGTTEVVFGWHNRNVWNTLNKWLKLGYKIIIKYYLDYTEEQYFESISPNTTEKTITKLFPGHIYRFLLFAVNEWEARTMLSSVFIVETRPLSAQNVTVTLVTPTEVFLHWNPPDLMSFHHYLVTILDVENSTSEEVLVEKFSTSVKIGDLKSFHHYQIYLFSVGERGTLSCFERPISAVTGINPPQKVHIKPEDVGEDSIILQWESPPDGQEVYIQIKPSSDIREVLKLFVRNANRLKIDHLTPGMTYDIGMATVMNGNLSELVTIQQTLSLELPSDIHKGKVTDSSIEILWNRVDGNFQHYEITCLNCTAALMVRYRWLLEALTRIFHAEPNITVFLHYMVVKLNNPHAYLVVLNCGIFFK</sequence>
<reference evidence="3" key="1">
    <citation type="submission" date="2024-06" db="UniProtKB">
        <authorList>
            <consortium name="Ensembl"/>
        </authorList>
    </citation>
    <scope>IDENTIFICATION</scope>
</reference>
<keyword evidence="1" id="KW-0677">Repeat</keyword>
<name>M3Z186_MUSPF</name>
<dbReference type="Ensembl" id="ENSMPUT00000017604.1">
    <property type="protein sequence ID" value="ENSMPUP00000017348.1"/>
    <property type="gene ID" value="ENSMPUG00000017458.1"/>
</dbReference>
<evidence type="ECO:0000256" key="1">
    <source>
        <dbReference type="ARBA" id="ARBA00022737"/>
    </source>
</evidence>
<dbReference type="GeneTree" id="ENSGT00940000168324"/>
<feature type="domain" description="Fibronectin type-III" evidence="2">
    <location>
        <begin position="120"/>
        <end position="211"/>
    </location>
</feature>